<dbReference type="InterPro" id="IPR007554">
    <property type="entry name" value="Glycerophosphate_synth"/>
</dbReference>
<evidence type="ECO:0000256" key="1">
    <source>
        <dbReference type="ARBA" id="ARBA00004202"/>
    </source>
</evidence>
<gene>
    <name evidence="7" type="ORF">MCOL2_06497</name>
</gene>
<evidence type="ECO:0000256" key="4">
    <source>
        <dbReference type="ARBA" id="ARBA00022679"/>
    </source>
</evidence>
<comment type="subcellular location">
    <subcellularLocation>
        <location evidence="1">Cell membrane</location>
        <topology evidence="1">Peripheral membrane protein</topology>
    </subcellularLocation>
</comment>
<reference evidence="7 8" key="1">
    <citation type="submission" date="2012-12" db="EMBL/GenBank/DDBJ databases">
        <title>Novel taxa of Listeriaceae from agricultural environments in the United States.</title>
        <authorList>
            <person name="den Bakker H.C."/>
            <person name="Allred A."/>
            <person name="Warchocki S."/>
            <person name="Wright E.M."/>
            <person name="Burrell A."/>
            <person name="Nightingale K.K."/>
            <person name="Kephart D."/>
            <person name="Wiedmann M."/>
        </authorList>
    </citation>
    <scope>NUCLEOTIDE SEQUENCE [LARGE SCALE GENOMIC DNA]</scope>
    <source>
        <strain evidence="7 8">FSL S10-1203</strain>
    </source>
</reference>
<dbReference type="SUPFAM" id="SSF53756">
    <property type="entry name" value="UDP-Glycosyltransferase/glycogen phosphorylase"/>
    <property type="match status" value="1"/>
</dbReference>
<keyword evidence="3" id="KW-1003">Cell membrane</keyword>
<dbReference type="Pfam" id="PF04464">
    <property type="entry name" value="Glyphos_transf"/>
    <property type="match status" value="1"/>
</dbReference>
<name>W7DZR8_9LIST</name>
<dbReference type="GO" id="GO:0019350">
    <property type="term" value="P:teichoic acid biosynthetic process"/>
    <property type="evidence" value="ECO:0007669"/>
    <property type="project" value="UniProtKB-KW"/>
</dbReference>
<dbReference type="PATRIC" id="fig|1265822.4.peg.1324"/>
<comment type="caution">
    <text evidence="7">The sequence shown here is derived from an EMBL/GenBank/DDBJ whole genome shotgun (WGS) entry which is preliminary data.</text>
</comment>
<evidence type="ECO:0000256" key="6">
    <source>
        <dbReference type="ARBA" id="ARBA00023136"/>
    </source>
</evidence>
<keyword evidence="5" id="KW-0777">Teichoic acid biosynthesis</keyword>
<dbReference type="PANTHER" id="PTHR37316">
    <property type="entry name" value="TEICHOIC ACID GLYCEROL-PHOSPHATE PRIMASE"/>
    <property type="match status" value="1"/>
</dbReference>
<evidence type="ECO:0000256" key="3">
    <source>
        <dbReference type="ARBA" id="ARBA00022475"/>
    </source>
</evidence>
<proteinExistence type="inferred from homology"/>
<keyword evidence="4" id="KW-0808">Transferase</keyword>
<accession>W7DZR8</accession>
<dbReference type="GO" id="GO:0047355">
    <property type="term" value="F:CDP-glycerol glycerophosphotransferase activity"/>
    <property type="evidence" value="ECO:0007669"/>
    <property type="project" value="InterPro"/>
</dbReference>
<dbReference type="InterPro" id="IPR051612">
    <property type="entry name" value="Teichoic_Acid_Biosynth"/>
</dbReference>
<dbReference type="InterPro" id="IPR043148">
    <property type="entry name" value="TagF_C"/>
</dbReference>
<evidence type="ECO:0000256" key="5">
    <source>
        <dbReference type="ARBA" id="ARBA00022944"/>
    </source>
</evidence>
<dbReference type="PANTHER" id="PTHR37316:SF1">
    <property type="entry name" value="TEICHOIC ACID GLYCEROL-PHOSPHATE PRIMASE"/>
    <property type="match status" value="1"/>
</dbReference>
<dbReference type="AlphaFoldDB" id="W7DZR8"/>
<dbReference type="GO" id="GO:0005886">
    <property type="term" value="C:plasma membrane"/>
    <property type="evidence" value="ECO:0007669"/>
    <property type="project" value="UniProtKB-SubCell"/>
</dbReference>
<keyword evidence="6" id="KW-0472">Membrane</keyword>
<comment type="similarity">
    <text evidence="2">Belongs to the CDP-glycerol glycerophosphotransferase family.</text>
</comment>
<evidence type="ECO:0000313" key="8">
    <source>
        <dbReference type="Proteomes" id="UP000019241"/>
    </source>
</evidence>
<evidence type="ECO:0000256" key="2">
    <source>
        <dbReference type="ARBA" id="ARBA00010488"/>
    </source>
</evidence>
<dbReference type="InterPro" id="IPR043149">
    <property type="entry name" value="TagF_N"/>
</dbReference>
<dbReference type="Gene3D" id="3.40.50.12580">
    <property type="match status" value="1"/>
</dbReference>
<dbReference type="Gene3D" id="3.40.50.11820">
    <property type="match status" value="1"/>
</dbReference>
<evidence type="ECO:0000313" key="7">
    <source>
        <dbReference type="EMBL" id="EUJ59162.1"/>
    </source>
</evidence>
<protein>
    <submittedName>
        <fullName evidence="7">Putative teichoic acid biosynthesis protein B</fullName>
    </submittedName>
</protein>
<sequence length="385" mass="44354">MKRILASLYMCFVKLVAFLCRKLKRQNKMVMLITFSDSPEQISKKMVEMKVTPETIVFYDPRLDTTKIAQNFMRMIPMTKKTLLSRIYHMCTAKIVMVDNYFPELAAMKWADGTVCIQIWHASGALKKFAWEDKSVLTRTKGEQARFKRVYASFTHVVAGSDVMGDIFKRSFLLSESELLKIGVPSTDYFFQKEEVTSMHERYRAKYGRQTILYAPTYRDNELHAATLLLDVELMRERLKDKYVLLLKLHPAITHQLDIPEDDFVRVVNSTESMKEVLAGSDILVTDYSSTPIDFSLLNRPVYFYTPDLEQYDSERGLVTGYTDLIPGAPYQTTDALSKAILEETASPSQMASFQAKWNKYSTGQASQNLVSFIQKKSLKKRDVR</sequence>
<dbReference type="EMBL" id="AODM01000019">
    <property type="protein sequence ID" value="EUJ59162.1"/>
    <property type="molecule type" value="Genomic_DNA"/>
</dbReference>
<organism evidence="7 8">
    <name type="scientific">Listeria fleischmannii FSL S10-1203</name>
    <dbReference type="NCBI Taxonomy" id="1265822"/>
    <lineage>
        <taxon>Bacteria</taxon>
        <taxon>Bacillati</taxon>
        <taxon>Bacillota</taxon>
        <taxon>Bacilli</taxon>
        <taxon>Bacillales</taxon>
        <taxon>Listeriaceae</taxon>
        <taxon>Listeria</taxon>
    </lineage>
</organism>
<dbReference type="Proteomes" id="UP000019241">
    <property type="component" value="Unassembled WGS sequence"/>
</dbReference>
<dbReference type="RefSeq" id="WP_036063001.1">
    <property type="nucleotide sequence ID" value="NZ_AODM01000019.1"/>
</dbReference>